<evidence type="ECO:0000313" key="3">
    <source>
        <dbReference type="EMBL" id="KAK6191614.1"/>
    </source>
</evidence>
<evidence type="ECO:0000313" key="4">
    <source>
        <dbReference type="Proteomes" id="UP001347796"/>
    </source>
</evidence>
<sequence length="109" mass="12122">MGTEKRKKSKTCDKVAGNDSTQESCEANERRNLVPDDGSSRNNLFRFKTFSGVRYIMIAIACIGMMLINGMRTNIGFTVLTILDEKAHQKLGTIKAITSVSIEISMFLI</sequence>
<keyword evidence="2" id="KW-0812">Transmembrane</keyword>
<organism evidence="3 4">
    <name type="scientific">Patella caerulea</name>
    <name type="common">Rayed Mediterranean limpet</name>
    <dbReference type="NCBI Taxonomy" id="87958"/>
    <lineage>
        <taxon>Eukaryota</taxon>
        <taxon>Metazoa</taxon>
        <taxon>Spiralia</taxon>
        <taxon>Lophotrochozoa</taxon>
        <taxon>Mollusca</taxon>
        <taxon>Gastropoda</taxon>
        <taxon>Patellogastropoda</taxon>
        <taxon>Patelloidea</taxon>
        <taxon>Patellidae</taxon>
        <taxon>Patella</taxon>
    </lineage>
</organism>
<feature type="transmembrane region" description="Helical" evidence="2">
    <location>
        <begin position="52"/>
        <end position="71"/>
    </location>
</feature>
<keyword evidence="2" id="KW-1133">Transmembrane helix</keyword>
<proteinExistence type="predicted"/>
<accession>A0AAN8Q0P4</accession>
<name>A0AAN8Q0P4_PATCE</name>
<gene>
    <name evidence="3" type="ORF">SNE40_003258</name>
</gene>
<dbReference type="AlphaFoldDB" id="A0AAN8Q0P4"/>
<feature type="region of interest" description="Disordered" evidence="1">
    <location>
        <begin position="1"/>
        <end position="34"/>
    </location>
</feature>
<evidence type="ECO:0000256" key="2">
    <source>
        <dbReference type="SAM" id="Phobius"/>
    </source>
</evidence>
<reference evidence="3 4" key="1">
    <citation type="submission" date="2024-01" db="EMBL/GenBank/DDBJ databases">
        <title>The genome of the rayed Mediterranean limpet Patella caerulea (Linnaeus, 1758).</title>
        <authorList>
            <person name="Anh-Thu Weber A."/>
            <person name="Halstead-Nussloch G."/>
        </authorList>
    </citation>
    <scope>NUCLEOTIDE SEQUENCE [LARGE SCALE GENOMIC DNA]</scope>
    <source>
        <strain evidence="3">AATW-2023a</strain>
        <tissue evidence="3">Whole specimen</tissue>
    </source>
</reference>
<comment type="caution">
    <text evidence="3">The sequence shown here is derived from an EMBL/GenBank/DDBJ whole genome shotgun (WGS) entry which is preliminary data.</text>
</comment>
<protein>
    <submittedName>
        <fullName evidence="3">Uncharacterized protein</fullName>
    </submittedName>
</protein>
<evidence type="ECO:0000256" key="1">
    <source>
        <dbReference type="SAM" id="MobiDB-lite"/>
    </source>
</evidence>
<keyword evidence="2" id="KW-0472">Membrane</keyword>
<keyword evidence="4" id="KW-1185">Reference proteome</keyword>
<dbReference type="EMBL" id="JAZGQO010000002">
    <property type="protein sequence ID" value="KAK6191614.1"/>
    <property type="molecule type" value="Genomic_DNA"/>
</dbReference>
<dbReference type="Proteomes" id="UP001347796">
    <property type="component" value="Unassembled WGS sequence"/>
</dbReference>